<evidence type="ECO:0000313" key="2">
    <source>
        <dbReference type="EMBL" id="OAD66241.1"/>
    </source>
</evidence>
<dbReference type="RefSeq" id="XP_018284281.1">
    <property type="nucleotide sequence ID" value="XM_018432951.1"/>
</dbReference>
<dbReference type="Proteomes" id="UP000077315">
    <property type="component" value="Unassembled WGS sequence"/>
</dbReference>
<accession>A0A162ZEM4</accession>
<keyword evidence="3" id="KW-1185">Reference proteome</keyword>
<dbReference type="InParanoid" id="A0A162ZEM4"/>
<evidence type="ECO:0000256" key="1">
    <source>
        <dbReference type="SAM" id="MobiDB-lite"/>
    </source>
</evidence>
<proteinExistence type="predicted"/>
<dbReference type="GeneID" id="28993857"/>
<evidence type="ECO:0000313" key="3">
    <source>
        <dbReference type="Proteomes" id="UP000077315"/>
    </source>
</evidence>
<dbReference type="VEuPathDB" id="FungiDB:PHYBLDRAFT_152565"/>
<gene>
    <name evidence="2" type="ORF">PHYBLDRAFT_152565</name>
</gene>
<feature type="region of interest" description="Disordered" evidence="1">
    <location>
        <begin position="263"/>
        <end position="294"/>
    </location>
</feature>
<reference evidence="3" key="1">
    <citation type="submission" date="2015-06" db="EMBL/GenBank/DDBJ databases">
        <title>Expansion of signal transduction pathways in fungi by whole-genome duplication.</title>
        <authorList>
            <consortium name="DOE Joint Genome Institute"/>
            <person name="Corrochano L.M."/>
            <person name="Kuo A."/>
            <person name="Marcet-Houben M."/>
            <person name="Polaino S."/>
            <person name="Salamov A."/>
            <person name="Villalobos J.M."/>
            <person name="Alvarez M.I."/>
            <person name="Avalos J."/>
            <person name="Benito E.P."/>
            <person name="Benoit I."/>
            <person name="Burger G."/>
            <person name="Camino L.P."/>
            <person name="Canovas D."/>
            <person name="Cerda-Olmedo E."/>
            <person name="Cheng J.-F."/>
            <person name="Dominguez A."/>
            <person name="Elias M."/>
            <person name="Eslava A.P."/>
            <person name="Glaser F."/>
            <person name="Grimwood J."/>
            <person name="Gutierrez G."/>
            <person name="Heitman J."/>
            <person name="Henrissat B."/>
            <person name="Iturriaga E.A."/>
            <person name="Lang B.F."/>
            <person name="Lavin J.L."/>
            <person name="Lee S."/>
            <person name="Li W."/>
            <person name="Lindquist E."/>
            <person name="Lopez-Garcia S."/>
            <person name="Luque E.M."/>
            <person name="Marcos A.T."/>
            <person name="Martin J."/>
            <person name="McCluskey K."/>
            <person name="Medina H.R."/>
            <person name="Miralles-Duran A."/>
            <person name="Miyazaki A."/>
            <person name="Munoz-Torres E."/>
            <person name="Oguiza J.A."/>
            <person name="Ohm R."/>
            <person name="Olmedo M."/>
            <person name="Orejas M."/>
            <person name="Ortiz-Castellanos L."/>
            <person name="Pisabarro A.G."/>
            <person name="Rodriguez-Romero J."/>
            <person name="Ruiz-Herrera J."/>
            <person name="Ruiz-Vazquez R."/>
            <person name="Sanz C."/>
            <person name="Schackwitz W."/>
            <person name="Schmutz J."/>
            <person name="Shahriari M."/>
            <person name="Shelest E."/>
            <person name="Silva-Franco F."/>
            <person name="Soanes D."/>
            <person name="Syed K."/>
            <person name="Tagua V.G."/>
            <person name="Talbot N.J."/>
            <person name="Thon M."/>
            <person name="De vries R.P."/>
            <person name="Wiebenga A."/>
            <person name="Yadav J.S."/>
            <person name="Braun E.L."/>
            <person name="Baker S."/>
            <person name="Garre V."/>
            <person name="Horwitz B."/>
            <person name="Torres-Martinez S."/>
            <person name="Idnurm A."/>
            <person name="Herrera-Estrella A."/>
            <person name="Gabaldon T."/>
            <person name="Grigoriev I.V."/>
        </authorList>
    </citation>
    <scope>NUCLEOTIDE SEQUENCE [LARGE SCALE GENOMIC DNA]</scope>
    <source>
        <strain evidence="3">NRRL 1555(-)</strain>
    </source>
</reference>
<dbReference type="OrthoDB" id="2445148at2759"/>
<dbReference type="EMBL" id="KV441004">
    <property type="protein sequence ID" value="OAD66241.1"/>
    <property type="molecule type" value="Genomic_DNA"/>
</dbReference>
<sequence length="402" mass="45457">MDDNTPDSSILSLLHVHIPLSSLHHSHACFITTSVYYPIFFTHHTYRRSSLSLSYQSDSICLLSWATVPSVPTKVHRLFLIVVHCPIIVCTITEVGRVGFGYGQATEVASDLVLVVGLRSPLSLPKFIDYFNRSSRKMNETKNILNFFTENDTYDPITFFKWMRYRYQKDKPDAHSTYLILIAQAKDSVEWKENAVLMSNQWYSHQADGTIADFWRKLPRKASVKRLTQIQNEQAMSNVKRLYKRDKTMSEILDKGLVEEVRSEVASTSSSSKKEKEDASDVPTAGDSTTSDEETLYTPSVLVNTSSSQIASTTTPKLGAAVEALVDEDTNDLLSEYSDNNDIDPLGNFISTPSTPSKRHQNKQVDRKFFQSYITIKNVSTSEPKKCMREIRACIQHATAPQ</sequence>
<organism evidence="2 3">
    <name type="scientific">Phycomyces blakesleeanus (strain ATCC 8743b / DSM 1359 / FGSC 10004 / NBRC 33097 / NRRL 1555)</name>
    <dbReference type="NCBI Taxonomy" id="763407"/>
    <lineage>
        <taxon>Eukaryota</taxon>
        <taxon>Fungi</taxon>
        <taxon>Fungi incertae sedis</taxon>
        <taxon>Mucoromycota</taxon>
        <taxon>Mucoromycotina</taxon>
        <taxon>Mucoromycetes</taxon>
        <taxon>Mucorales</taxon>
        <taxon>Phycomycetaceae</taxon>
        <taxon>Phycomyces</taxon>
    </lineage>
</organism>
<dbReference type="AlphaFoldDB" id="A0A162ZEM4"/>
<name>A0A162ZEM4_PHYB8</name>
<protein>
    <submittedName>
        <fullName evidence="2">Uncharacterized protein</fullName>
    </submittedName>
</protein>